<sequence length="39" mass="4649">MDRRWPKEIHVLELIIGALWLLVVPFANKFNDVLRIGQF</sequence>
<organism evidence="2">
    <name type="scientific">Rhizophora mucronata</name>
    <name type="common">Asiatic mangrove</name>
    <dbReference type="NCBI Taxonomy" id="61149"/>
    <lineage>
        <taxon>Eukaryota</taxon>
        <taxon>Viridiplantae</taxon>
        <taxon>Streptophyta</taxon>
        <taxon>Embryophyta</taxon>
        <taxon>Tracheophyta</taxon>
        <taxon>Spermatophyta</taxon>
        <taxon>Magnoliopsida</taxon>
        <taxon>eudicotyledons</taxon>
        <taxon>Gunneridae</taxon>
        <taxon>Pentapetalae</taxon>
        <taxon>rosids</taxon>
        <taxon>fabids</taxon>
        <taxon>Malpighiales</taxon>
        <taxon>Rhizophoraceae</taxon>
        <taxon>Rhizophora</taxon>
    </lineage>
</organism>
<evidence type="ECO:0000256" key="1">
    <source>
        <dbReference type="SAM" id="Phobius"/>
    </source>
</evidence>
<name>A0A2P2PSX8_RHIMU</name>
<evidence type="ECO:0000313" key="2">
    <source>
        <dbReference type="EMBL" id="MBX57805.1"/>
    </source>
</evidence>
<keyword evidence="1" id="KW-0472">Membrane</keyword>
<accession>A0A2P2PSX8</accession>
<proteinExistence type="predicted"/>
<reference evidence="2" key="1">
    <citation type="submission" date="2018-02" db="EMBL/GenBank/DDBJ databases">
        <title>Rhizophora mucronata_Transcriptome.</title>
        <authorList>
            <person name="Meera S.P."/>
            <person name="Sreeshan A."/>
            <person name="Augustine A."/>
        </authorList>
    </citation>
    <scope>NUCLEOTIDE SEQUENCE</scope>
    <source>
        <tissue evidence="2">Leaf</tissue>
    </source>
</reference>
<keyword evidence="1" id="KW-1133">Transmembrane helix</keyword>
<feature type="transmembrane region" description="Helical" evidence="1">
    <location>
        <begin position="9"/>
        <end position="27"/>
    </location>
</feature>
<dbReference type="AlphaFoldDB" id="A0A2P2PSX8"/>
<protein>
    <submittedName>
        <fullName evidence="2">Uncharacterized protein</fullName>
    </submittedName>
</protein>
<keyword evidence="1" id="KW-0812">Transmembrane</keyword>
<dbReference type="EMBL" id="GGEC01077321">
    <property type="protein sequence ID" value="MBX57805.1"/>
    <property type="molecule type" value="Transcribed_RNA"/>
</dbReference>